<dbReference type="Pfam" id="PF05186">
    <property type="entry name" value="Dpy-30"/>
    <property type="match status" value="1"/>
</dbReference>
<feature type="non-terminal residue" evidence="5">
    <location>
        <position position="1"/>
    </location>
</feature>
<proteinExistence type="inferred from homology"/>
<accession>A0ABP0HID3</accession>
<comment type="similarity">
    <text evidence="2">Belongs to the dpy-30 family.</text>
</comment>
<feature type="region of interest" description="Disordered" evidence="4">
    <location>
        <begin position="107"/>
        <end position="140"/>
    </location>
</feature>
<evidence type="ECO:0000256" key="1">
    <source>
        <dbReference type="ARBA" id="ARBA00004123"/>
    </source>
</evidence>
<name>A0ABP0HID3_9DINO</name>
<dbReference type="InterPro" id="IPR049629">
    <property type="entry name" value="DPY30_SDC1_DD"/>
</dbReference>
<gene>
    <name evidence="5" type="ORF">SCF082_LOCUS2001</name>
</gene>
<sequence length="140" mass="14435">ESKQAEETAAKGAEAEAAAAAKGNKNTLPIRAYLDQTVVPILLNGLSQLVKERPDGDPVECILESFGGSLANRGSKAACAAEPVGDPAAAARSCQPGASLSTPILSSALQAGTPRTRRLRPLAAIRRPRTRPRAARPTSA</sequence>
<dbReference type="Proteomes" id="UP001642464">
    <property type="component" value="Unassembled WGS sequence"/>
</dbReference>
<keyword evidence="6" id="KW-1185">Reference proteome</keyword>
<dbReference type="Gene3D" id="1.20.890.10">
    <property type="entry name" value="cAMP-dependent protein kinase regulatory subunit, dimerization-anchoring domain"/>
    <property type="match status" value="1"/>
</dbReference>
<evidence type="ECO:0000256" key="4">
    <source>
        <dbReference type="SAM" id="MobiDB-lite"/>
    </source>
</evidence>
<dbReference type="InterPro" id="IPR007858">
    <property type="entry name" value="Dpy-30_motif"/>
</dbReference>
<feature type="compositionally biased region" description="Basic residues" evidence="4">
    <location>
        <begin position="115"/>
        <end position="134"/>
    </location>
</feature>
<comment type="caution">
    <text evidence="5">The sequence shown here is derived from an EMBL/GenBank/DDBJ whole genome shotgun (WGS) entry which is preliminary data.</text>
</comment>
<organism evidence="5 6">
    <name type="scientific">Durusdinium trenchii</name>
    <dbReference type="NCBI Taxonomy" id="1381693"/>
    <lineage>
        <taxon>Eukaryota</taxon>
        <taxon>Sar</taxon>
        <taxon>Alveolata</taxon>
        <taxon>Dinophyceae</taxon>
        <taxon>Suessiales</taxon>
        <taxon>Symbiodiniaceae</taxon>
        <taxon>Durusdinium</taxon>
    </lineage>
</organism>
<dbReference type="CDD" id="cd22965">
    <property type="entry name" value="DD_DPY30_SDC1"/>
    <property type="match status" value="1"/>
</dbReference>
<dbReference type="EMBL" id="CAXAMM010000994">
    <property type="protein sequence ID" value="CAK8989865.1"/>
    <property type="molecule type" value="Genomic_DNA"/>
</dbReference>
<feature type="compositionally biased region" description="Low complexity" evidence="4">
    <location>
        <begin position="10"/>
        <end position="22"/>
    </location>
</feature>
<evidence type="ECO:0000256" key="2">
    <source>
        <dbReference type="ARBA" id="ARBA00010849"/>
    </source>
</evidence>
<keyword evidence="3" id="KW-0539">Nucleus</keyword>
<reference evidence="5 6" key="1">
    <citation type="submission" date="2024-02" db="EMBL/GenBank/DDBJ databases">
        <authorList>
            <person name="Chen Y."/>
            <person name="Shah S."/>
            <person name="Dougan E. K."/>
            <person name="Thang M."/>
            <person name="Chan C."/>
        </authorList>
    </citation>
    <scope>NUCLEOTIDE SEQUENCE [LARGE SCALE GENOMIC DNA]</scope>
</reference>
<evidence type="ECO:0000256" key="3">
    <source>
        <dbReference type="ARBA" id="ARBA00023242"/>
    </source>
</evidence>
<evidence type="ECO:0000313" key="5">
    <source>
        <dbReference type="EMBL" id="CAK8989865.1"/>
    </source>
</evidence>
<comment type="subcellular location">
    <subcellularLocation>
        <location evidence="1">Nucleus</location>
    </subcellularLocation>
</comment>
<feature type="region of interest" description="Disordered" evidence="4">
    <location>
        <begin position="1"/>
        <end position="22"/>
    </location>
</feature>
<evidence type="ECO:0000313" key="6">
    <source>
        <dbReference type="Proteomes" id="UP001642464"/>
    </source>
</evidence>
<protein>
    <submittedName>
        <fullName evidence="5">Protein dpy-30 homolog (Dpy-30-like protein) (Dpy-30L)</fullName>
    </submittedName>
</protein>